<dbReference type="EMBL" id="LQBL01000027">
    <property type="protein sequence ID" value="KUG54471.1"/>
    <property type="molecule type" value="Genomic_DNA"/>
</dbReference>
<accession>A0A0W8I7A1</accession>
<name>A0A0W8I7A1_9MICO</name>
<evidence type="ECO:0000313" key="2">
    <source>
        <dbReference type="Proteomes" id="UP000054837"/>
    </source>
</evidence>
<reference evidence="1 2" key="1">
    <citation type="submission" date="2015-12" db="EMBL/GenBank/DDBJ databases">
        <title>Serinicoccus chungangenesis strain CD08_5 genome sequencing and assembly.</title>
        <authorList>
            <person name="Chander A.M."/>
            <person name="Kaur G."/>
            <person name="Nair G.R."/>
            <person name="Dhawan D.K."/>
            <person name="Kochhar R.K."/>
            <person name="Mayilraj S."/>
            <person name="Bhadada S.K."/>
        </authorList>
    </citation>
    <scope>NUCLEOTIDE SEQUENCE [LARGE SCALE GENOMIC DNA]</scope>
    <source>
        <strain evidence="1 2">CD08_5</strain>
    </source>
</reference>
<evidence type="ECO:0000313" key="1">
    <source>
        <dbReference type="EMBL" id="KUG54471.1"/>
    </source>
</evidence>
<gene>
    <name evidence="1" type="ORF">AVL62_04510</name>
</gene>
<protein>
    <submittedName>
        <fullName evidence="1">Uncharacterized protein</fullName>
    </submittedName>
</protein>
<organism evidence="1 2">
    <name type="scientific">Serinicoccus chungangensis</name>
    <dbReference type="NCBI Taxonomy" id="767452"/>
    <lineage>
        <taxon>Bacteria</taxon>
        <taxon>Bacillati</taxon>
        <taxon>Actinomycetota</taxon>
        <taxon>Actinomycetes</taxon>
        <taxon>Micrococcales</taxon>
        <taxon>Ornithinimicrobiaceae</taxon>
        <taxon>Serinicoccus</taxon>
    </lineage>
</organism>
<keyword evidence="2" id="KW-1185">Reference proteome</keyword>
<dbReference type="AlphaFoldDB" id="A0A0W8I7A1"/>
<sequence>MREDVHSRQLDEHIRTEKGPKNHQVSVIGKFLPIFDEKWKDPAYRRAFAPPKQILSQLNAKLQEGEYKTVSSVGLARAHRIGEIDAEVRDLLGVFDAWA</sequence>
<proteinExistence type="predicted"/>
<comment type="caution">
    <text evidence="1">The sequence shown here is derived from an EMBL/GenBank/DDBJ whole genome shotgun (WGS) entry which is preliminary data.</text>
</comment>
<dbReference type="Proteomes" id="UP000054837">
    <property type="component" value="Unassembled WGS sequence"/>
</dbReference>